<keyword evidence="2" id="KW-1185">Reference proteome</keyword>
<gene>
    <name evidence="1" type="primary">bamD</name>
    <name evidence="1" type="ORF">E5Q11_03180</name>
</gene>
<organism evidence="1 2">
    <name type="scientific">Marinobacter confluentis</name>
    <dbReference type="NCBI Taxonomy" id="1697557"/>
    <lineage>
        <taxon>Bacteria</taxon>
        <taxon>Pseudomonadati</taxon>
        <taxon>Pseudomonadota</taxon>
        <taxon>Gammaproteobacteria</taxon>
        <taxon>Pseudomonadales</taxon>
        <taxon>Marinobacteraceae</taxon>
        <taxon>Marinobacter</taxon>
    </lineage>
</organism>
<proteinExistence type="predicted"/>
<sequence length="946" mass="105319">MSRLNDSSWHLILTLITGLLAVNVALGQESFRVELGRDGETIGDMRPVFLEFKTQPMPAISPVEVARRYQKLFDNADEPDVRIDALARLSNIQRLTDQNIAISQDEEQRIYREAISSYEAILNKGSYYGKLDELIYQMAKAHAFVGQMEESTARLKQLVGLYPGSELVPEARFRIAESAFSRGRYAEAEAEYSRLISGDGGDSLKTKARYMLGWSQYKQGPAAWRRAAVTFLTVLDGLSGQTSGFTRVPRSDAELVEDTFRVIALMAAEARGIESIAEWSDDAERTDAKEGVTAGFSDLLYDRLADLYASRGQYTNSVAVHRAFIARHSTHPGVPAFYAQSVQVWRMAGQNNRVREARADYVAAFSKQDRYTALNRADQQRWLEYAKTLGDYHYDQGETASRAERKARFTSAANYYSQLATRQDSPGETLRLAGDAWLQAGEARSALAAFRQAAYQAPGYPDADDAGWAALVLERDAVDGRNSLGTSLGQLADASEKWSARFPDDPRIPELSSDLANRLLAQSEHERARQFAEMAINHPEATPAVTYSALLALGETQVLGENYRLAENAWRKALGLMTSGQVTGVAPKEAMGLKRQLATSIYRQGEQAAAEARTDIAVAHFQRIDSVLPGSDIAIKGRFDAANTLLKAERWLAAVNELSRFRQDYPAHPLTASVSEKLVLAYVSSQQPVRAADELMAASPLMEKQLRAAELYHQAGAEDKRNKIYLSYLGQGDAAIKPTDARAHVMNQTFRQRLIESDVSATALREQLVTAELESDWHSPETLNWAGQAALQLGDIQANRFAAVELRAPLADSLARKQRLLDAAGNRYDQARTFGGQGVVSRATFEKAELFRRLAADLMASEAPPELNEMETMQYQMLLEEEAYPFEERAITLHERNHQRLAEGVFDQWVEQSLQVLAELFPGRYARSVRWMSLSEKPSEESDDDA</sequence>
<dbReference type="AlphaFoldDB" id="A0A4Z1C7E1"/>
<dbReference type="InterPro" id="IPR019734">
    <property type="entry name" value="TPR_rpt"/>
</dbReference>
<dbReference type="InterPro" id="IPR011990">
    <property type="entry name" value="TPR-like_helical_dom_sf"/>
</dbReference>
<reference evidence="1 2" key="1">
    <citation type="submission" date="2019-04" db="EMBL/GenBank/DDBJ databases">
        <authorList>
            <person name="Park S."/>
            <person name="Yoon J.-H."/>
        </authorList>
    </citation>
    <scope>NUCLEOTIDE SEQUENCE [LARGE SCALE GENOMIC DNA]</scope>
    <source>
        <strain evidence="1 2">HJM-18</strain>
    </source>
</reference>
<dbReference type="Proteomes" id="UP000298325">
    <property type="component" value="Unassembled WGS sequence"/>
</dbReference>
<dbReference type="Gene3D" id="1.25.40.10">
    <property type="entry name" value="Tetratricopeptide repeat domain"/>
    <property type="match status" value="3"/>
</dbReference>
<dbReference type="SUPFAM" id="SSF48452">
    <property type="entry name" value="TPR-like"/>
    <property type="match status" value="2"/>
</dbReference>
<dbReference type="RefSeq" id="WP_135801934.1">
    <property type="nucleotide sequence ID" value="NZ_SRPF01000001.1"/>
</dbReference>
<name>A0A4Z1C7E1_9GAMM</name>
<dbReference type="OrthoDB" id="9806825at2"/>
<protein>
    <submittedName>
        <fullName evidence="1">Outer membrane protein assembly factor BamD</fullName>
    </submittedName>
</protein>
<dbReference type="SMART" id="SM00028">
    <property type="entry name" value="TPR"/>
    <property type="match status" value="3"/>
</dbReference>
<comment type="caution">
    <text evidence="1">The sequence shown here is derived from an EMBL/GenBank/DDBJ whole genome shotgun (WGS) entry which is preliminary data.</text>
</comment>
<evidence type="ECO:0000313" key="1">
    <source>
        <dbReference type="EMBL" id="TGN41550.1"/>
    </source>
</evidence>
<evidence type="ECO:0000313" key="2">
    <source>
        <dbReference type="Proteomes" id="UP000298325"/>
    </source>
</evidence>
<dbReference type="EMBL" id="SRPF01000001">
    <property type="protein sequence ID" value="TGN41550.1"/>
    <property type="molecule type" value="Genomic_DNA"/>
</dbReference>
<accession>A0A4Z1C7E1</accession>